<reference evidence="3" key="1">
    <citation type="submission" date="2015-04" db="EMBL/GenBank/DDBJ databases">
        <title>Physiological reanalysis, assessment of diazotrophy, and genome sequences of multiple isolates of Streptomyces thermoautotrophicus.</title>
        <authorList>
            <person name="MacKellar D.C."/>
            <person name="Lieber L."/>
            <person name="Norman J."/>
            <person name="Bolger A."/>
            <person name="Tobin C."/>
            <person name="Murray J.W."/>
            <person name="Chang R."/>
            <person name="Ford T."/>
            <person name="Nguyen P.Q."/>
            <person name="Woodward J."/>
            <person name="Permingeat H."/>
            <person name="Joshi N.S."/>
            <person name="Silver P.A."/>
            <person name="Usadel B."/>
            <person name="Rutherford A.W."/>
            <person name="Friesen M."/>
            <person name="Prell J."/>
        </authorList>
    </citation>
    <scope>NUCLEOTIDE SEQUENCE [LARGE SCALE GENOMIC DNA]</scope>
    <source>
        <strain evidence="3">H1</strain>
    </source>
</reference>
<feature type="region of interest" description="Disordered" evidence="1">
    <location>
        <begin position="52"/>
        <end position="115"/>
    </location>
</feature>
<dbReference type="InterPro" id="IPR026496">
    <property type="entry name" value="GRASP_targ"/>
</dbReference>
<proteinExistence type="predicted"/>
<feature type="compositionally biased region" description="Basic and acidic residues" evidence="1">
    <location>
        <begin position="100"/>
        <end position="115"/>
    </location>
</feature>
<keyword evidence="3" id="KW-1185">Reference proteome</keyword>
<dbReference type="InterPro" id="IPR025843">
    <property type="entry name" value="Actino_peptide"/>
</dbReference>
<feature type="compositionally biased region" description="Basic and acidic residues" evidence="1">
    <location>
        <begin position="68"/>
        <end position="80"/>
    </location>
</feature>
<evidence type="ECO:0000256" key="1">
    <source>
        <dbReference type="SAM" id="MobiDB-lite"/>
    </source>
</evidence>
<dbReference type="PATRIC" id="fig|1469144.10.peg.454"/>
<comment type="caution">
    <text evidence="2">The sequence shown here is derived from an EMBL/GenBank/DDBJ whole genome shotgun (WGS) entry which is preliminary data.</text>
</comment>
<name>A0A132MLJ3_9ACTN</name>
<evidence type="ECO:0008006" key="4">
    <source>
        <dbReference type="Google" id="ProtNLM"/>
    </source>
</evidence>
<dbReference type="Proteomes" id="UP000070188">
    <property type="component" value="Unassembled WGS sequence"/>
</dbReference>
<dbReference type="RefSeq" id="WP_066883606.1">
    <property type="nucleotide sequence ID" value="NZ_JYIJ01000019.1"/>
</dbReference>
<dbReference type="NCBIfam" id="TIGR04186">
    <property type="entry name" value="GRASP_targ"/>
    <property type="match status" value="1"/>
</dbReference>
<feature type="compositionally biased region" description="Polar residues" evidence="1">
    <location>
        <begin position="84"/>
        <end position="96"/>
    </location>
</feature>
<dbReference type="OrthoDB" id="3831512at2"/>
<dbReference type="Pfam" id="PF14408">
    <property type="entry name" value="Actino_peptide"/>
    <property type="match status" value="1"/>
</dbReference>
<protein>
    <recommendedName>
        <fullName evidence="4">ATP-grasp target RiPP</fullName>
    </recommendedName>
</protein>
<sequence length="115" mass="13038">MTGEVHDAMTVMFTHTDRWPVTSATGDIESELPLARPWGVRRMKPFKRTPLPEIGRMELDPDTQTTRYFDRAGRPIEMGKHSKTYSATEHGTTTGGDSVRPNHDQDHEQDAQESD</sequence>
<evidence type="ECO:0000313" key="2">
    <source>
        <dbReference type="EMBL" id="KWW98737.1"/>
    </source>
</evidence>
<gene>
    <name evidence="2" type="ORF">LI90_366</name>
</gene>
<dbReference type="EMBL" id="LAXD01000001">
    <property type="protein sequence ID" value="KWW98737.1"/>
    <property type="molecule type" value="Genomic_DNA"/>
</dbReference>
<organism evidence="2 3">
    <name type="scientific">Carbonactinospora thermoautotrophica</name>
    <dbReference type="NCBI Taxonomy" id="1469144"/>
    <lineage>
        <taxon>Bacteria</taxon>
        <taxon>Bacillati</taxon>
        <taxon>Actinomycetota</taxon>
        <taxon>Actinomycetes</taxon>
        <taxon>Kitasatosporales</taxon>
        <taxon>Carbonactinosporaceae</taxon>
        <taxon>Carbonactinospora</taxon>
    </lineage>
</organism>
<evidence type="ECO:0000313" key="3">
    <source>
        <dbReference type="Proteomes" id="UP000070188"/>
    </source>
</evidence>
<dbReference type="STRING" id="1469144.LI90_366"/>
<accession>A0A132MLJ3</accession>
<dbReference type="AlphaFoldDB" id="A0A132MLJ3"/>